<dbReference type="EMBL" id="AP024416">
    <property type="protein sequence ID" value="BCR83927.1"/>
    <property type="molecule type" value="Genomic_DNA"/>
</dbReference>
<reference evidence="1" key="1">
    <citation type="submission" date="2021-01" db="EMBL/GenBank/DDBJ databases">
        <authorList>
            <consortium name="Aspergillus chevalieri M1 genome sequencing consortium"/>
            <person name="Kazuki M."/>
            <person name="Futagami T."/>
        </authorList>
    </citation>
    <scope>NUCLEOTIDE SEQUENCE</scope>
    <source>
        <strain evidence="1">M1</strain>
    </source>
</reference>
<proteinExistence type="predicted"/>
<accession>A0A7R7ZKC7</accession>
<protein>
    <submittedName>
        <fullName evidence="1">Uncharacterized protein</fullName>
    </submittedName>
</protein>
<evidence type="ECO:0000313" key="1">
    <source>
        <dbReference type="EMBL" id="BCR83927.1"/>
    </source>
</evidence>
<evidence type="ECO:0000313" key="2">
    <source>
        <dbReference type="Proteomes" id="UP000637239"/>
    </source>
</evidence>
<keyword evidence="2" id="KW-1185">Reference proteome</keyword>
<dbReference type="GeneID" id="66978286"/>
<name>A0A7R7ZKC7_ASPCH</name>
<dbReference type="AlphaFoldDB" id="A0A7R7ZKC7"/>
<dbReference type="KEGG" id="ache:ACHE_11329A"/>
<gene>
    <name evidence="1" type="ORF">ACHE_11329A</name>
</gene>
<dbReference type="RefSeq" id="XP_043132449.1">
    <property type="nucleotide sequence ID" value="XM_043275886.1"/>
</dbReference>
<organism evidence="1 2">
    <name type="scientific">Aspergillus chevalieri</name>
    <name type="common">Eurotium chevalieri</name>
    <dbReference type="NCBI Taxonomy" id="182096"/>
    <lineage>
        <taxon>Eukaryota</taxon>
        <taxon>Fungi</taxon>
        <taxon>Dikarya</taxon>
        <taxon>Ascomycota</taxon>
        <taxon>Pezizomycotina</taxon>
        <taxon>Eurotiomycetes</taxon>
        <taxon>Eurotiomycetidae</taxon>
        <taxon>Eurotiales</taxon>
        <taxon>Aspergillaceae</taxon>
        <taxon>Aspergillus</taxon>
        <taxon>Aspergillus subgen. Aspergillus</taxon>
    </lineage>
</organism>
<dbReference type="Proteomes" id="UP000637239">
    <property type="component" value="Chromosome 1"/>
</dbReference>
<sequence>MFHSYEAEEPEGGWKTFSQFFYRKLNPVLVPLLAQTMTASSYLPPIFTFAGAYLINEKSEVTLKVSRGR</sequence>
<reference evidence="1" key="2">
    <citation type="submission" date="2021-02" db="EMBL/GenBank/DDBJ databases">
        <title>Aspergillus chevalieri M1 genome sequence.</title>
        <authorList>
            <person name="Kadooka C."/>
            <person name="Mori K."/>
            <person name="Futagami T."/>
        </authorList>
    </citation>
    <scope>NUCLEOTIDE SEQUENCE</scope>
    <source>
        <strain evidence="1">M1</strain>
    </source>
</reference>